<keyword evidence="5" id="KW-0464">Manganese</keyword>
<evidence type="ECO:0000256" key="3">
    <source>
        <dbReference type="ARBA" id="ARBA00022801"/>
    </source>
</evidence>
<dbReference type="GO" id="GO:0046872">
    <property type="term" value="F:metal ion binding"/>
    <property type="evidence" value="ECO:0007669"/>
    <property type="project" value="UniProtKB-KW"/>
</dbReference>
<dbReference type="InterPro" id="IPR004843">
    <property type="entry name" value="Calcineurin-like_PHP"/>
</dbReference>
<evidence type="ECO:0000259" key="6">
    <source>
        <dbReference type="Pfam" id="PF00149"/>
    </source>
</evidence>
<evidence type="ECO:0000256" key="1">
    <source>
        <dbReference type="ARBA" id="ARBA00013081"/>
    </source>
</evidence>
<protein>
    <recommendedName>
        <fullName evidence="1">protein-serine/threonine phosphatase</fullName>
        <ecNumber evidence="1">3.1.3.16</ecNumber>
    </recommendedName>
</protein>
<dbReference type="InterPro" id="IPR050341">
    <property type="entry name" value="PP1_catalytic_subunit"/>
</dbReference>
<dbReference type="GO" id="GO:0005737">
    <property type="term" value="C:cytoplasm"/>
    <property type="evidence" value="ECO:0007669"/>
    <property type="project" value="TreeGrafter"/>
</dbReference>
<evidence type="ECO:0000313" key="8">
    <source>
        <dbReference type="Proteomes" id="UP000050761"/>
    </source>
</evidence>
<dbReference type="Gene3D" id="3.60.21.10">
    <property type="match status" value="1"/>
</dbReference>
<sequence length="122" mass="13716">MPIACVISDQIICMHGGLSPKIQLVSQIAELQRPLLRDAKPGAHVDIMWSDPHIAKWTFEPNVLRDPAGIGVGYLFGPIQIHRFLKKNKIEMFYRMVISANSGNIDPRQKDDNVDIFELGHA</sequence>
<reference evidence="9" key="2">
    <citation type="submission" date="2019-09" db="UniProtKB">
        <authorList>
            <consortium name="WormBaseParasite"/>
        </authorList>
    </citation>
    <scope>IDENTIFICATION</scope>
</reference>
<dbReference type="PANTHER" id="PTHR11668">
    <property type="entry name" value="SERINE/THREONINE PROTEIN PHOSPHATASE"/>
    <property type="match status" value="1"/>
</dbReference>
<gene>
    <name evidence="7" type="ORF">HPBE_LOCUS20475</name>
</gene>
<dbReference type="Proteomes" id="UP000050761">
    <property type="component" value="Unassembled WGS sequence"/>
</dbReference>
<organism evidence="8 9">
    <name type="scientific">Heligmosomoides polygyrus</name>
    <name type="common">Parasitic roundworm</name>
    <dbReference type="NCBI Taxonomy" id="6339"/>
    <lineage>
        <taxon>Eukaryota</taxon>
        <taxon>Metazoa</taxon>
        <taxon>Ecdysozoa</taxon>
        <taxon>Nematoda</taxon>
        <taxon>Chromadorea</taxon>
        <taxon>Rhabditida</taxon>
        <taxon>Rhabditina</taxon>
        <taxon>Rhabditomorpha</taxon>
        <taxon>Strongyloidea</taxon>
        <taxon>Heligmosomidae</taxon>
        <taxon>Heligmosomoides</taxon>
    </lineage>
</organism>
<feature type="domain" description="Calcineurin-like phosphoesterase" evidence="6">
    <location>
        <begin position="1"/>
        <end position="92"/>
    </location>
</feature>
<evidence type="ECO:0000313" key="9">
    <source>
        <dbReference type="WBParaSite" id="HPBE_0002047601-mRNA-1"/>
    </source>
</evidence>
<accession>A0A3P8F7T4</accession>
<dbReference type="GO" id="GO:0004722">
    <property type="term" value="F:protein serine/threonine phosphatase activity"/>
    <property type="evidence" value="ECO:0007669"/>
    <property type="project" value="UniProtKB-EC"/>
</dbReference>
<dbReference type="WBParaSite" id="HPBE_0002047601-mRNA-1">
    <property type="protein sequence ID" value="HPBE_0002047601-mRNA-1"/>
    <property type="gene ID" value="HPBE_0002047601"/>
</dbReference>
<keyword evidence="4" id="KW-0904">Protein phosphatase</keyword>
<name>A0A183GDX2_HELPZ</name>
<dbReference type="EMBL" id="UZAH01032181">
    <property type="protein sequence ID" value="VDP20169.1"/>
    <property type="molecule type" value="Genomic_DNA"/>
</dbReference>
<proteinExistence type="predicted"/>
<dbReference type="SUPFAM" id="SSF56300">
    <property type="entry name" value="Metallo-dependent phosphatases"/>
    <property type="match status" value="1"/>
</dbReference>
<dbReference type="OrthoDB" id="5819495at2759"/>
<dbReference type="InterPro" id="IPR029052">
    <property type="entry name" value="Metallo-depent_PP-like"/>
</dbReference>
<evidence type="ECO:0000256" key="4">
    <source>
        <dbReference type="ARBA" id="ARBA00022912"/>
    </source>
</evidence>
<dbReference type="GO" id="GO:0005634">
    <property type="term" value="C:nucleus"/>
    <property type="evidence" value="ECO:0007669"/>
    <property type="project" value="TreeGrafter"/>
</dbReference>
<accession>A0A183GDX2</accession>
<reference evidence="7 8" key="1">
    <citation type="submission" date="2018-11" db="EMBL/GenBank/DDBJ databases">
        <authorList>
            <consortium name="Pathogen Informatics"/>
        </authorList>
    </citation>
    <scope>NUCLEOTIDE SEQUENCE [LARGE SCALE GENOMIC DNA]</scope>
</reference>
<evidence type="ECO:0000256" key="2">
    <source>
        <dbReference type="ARBA" id="ARBA00022723"/>
    </source>
</evidence>
<evidence type="ECO:0000256" key="5">
    <source>
        <dbReference type="ARBA" id="ARBA00023211"/>
    </source>
</evidence>
<dbReference type="PANTHER" id="PTHR11668:SF300">
    <property type="entry name" value="SERINE_THREONINE-PROTEIN PHOSPHATASE"/>
    <property type="match status" value="1"/>
</dbReference>
<dbReference type="Pfam" id="PF00149">
    <property type="entry name" value="Metallophos"/>
    <property type="match status" value="1"/>
</dbReference>
<keyword evidence="8" id="KW-1185">Reference proteome</keyword>
<keyword evidence="3" id="KW-0378">Hydrolase</keyword>
<dbReference type="EC" id="3.1.3.16" evidence="1"/>
<evidence type="ECO:0000313" key="7">
    <source>
        <dbReference type="EMBL" id="VDP20169.1"/>
    </source>
</evidence>
<dbReference type="AlphaFoldDB" id="A0A183GDX2"/>
<keyword evidence="2" id="KW-0479">Metal-binding</keyword>